<keyword evidence="3" id="KW-1185">Reference proteome</keyword>
<dbReference type="InterPro" id="IPR003615">
    <property type="entry name" value="HNH_nuc"/>
</dbReference>
<dbReference type="RefSeq" id="WP_190548586.1">
    <property type="nucleotide sequence ID" value="NZ_CAWPNO010000050.1"/>
</dbReference>
<dbReference type="CDD" id="cd00085">
    <property type="entry name" value="HNHc"/>
    <property type="match status" value="1"/>
</dbReference>
<protein>
    <submittedName>
        <fullName evidence="2">HNH endonuclease</fullName>
    </submittedName>
</protein>
<sequence>MLGWQVLFSYEKLYFRKQLDIETLKIEGLYTNAVVSTPNVIFDNIPIEKLSLYEIKERDVIEYRRIKNAVFKKHTDAKGFITCAISGVKSQMRRDFQIDHVKPMSQGGLTTIDNLQVLTRKAHIEKTRKENKKK</sequence>
<accession>A0ABR8AAX3</accession>
<feature type="domain" description="HNH nuclease" evidence="1">
    <location>
        <begin position="65"/>
        <end position="124"/>
    </location>
</feature>
<keyword evidence="2" id="KW-0255">Endonuclease</keyword>
<dbReference type="Gene3D" id="1.10.30.50">
    <property type="match status" value="1"/>
</dbReference>
<dbReference type="EMBL" id="JACJQH010000019">
    <property type="protein sequence ID" value="MBD2196585.1"/>
    <property type="molecule type" value="Genomic_DNA"/>
</dbReference>
<keyword evidence="2" id="KW-0378">Hydrolase</keyword>
<dbReference type="InterPro" id="IPR002711">
    <property type="entry name" value="HNH"/>
</dbReference>
<proteinExistence type="predicted"/>
<dbReference type="Pfam" id="PF01844">
    <property type="entry name" value="HNH"/>
    <property type="match status" value="1"/>
</dbReference>
<keyword evidence="2" id="KW-0540">Nuclease</keyword>
<dbReference type="GO" id="GO:0004519">
    <property type="term" value="F:endonuclease activity"/>
    <property type="evidence" value="ECO:0007669"/>
    <property type="project" value="UniProtKB-KW"/>
</dbReference>
<organism evidence="2 3">
    <name type="scientific">Calothrix parietina FACHB-288</name>
    <dbReference type="NCBI Taxonomy" id="2692896"/>
    <lineage>
        <taxon>Bacteria</taxon>
        <taxon>Bacillati</taxon>
        <taxon>Cyanobacteriota</taxon>
        <taxon>Cyanophyceae</taxon>
        <taxon>Nostocales</taxon>
        <taxon>Calotrichaceae</taxon>
        <taxon>Calothrix</taxon>
    </lineage>
</organism>
<dbReference type="SMART" id="SM00507">
    <property type="entry name" value="HNHc"/>
    <property type="match status" value="1"/>
</dbReference>
<comment type="caution">
    <text evidence="2">The sequence shown here is derived from an EMBL/GenBank/DDBJ whole genome shotgun (WGS) entry which is preliminary data.</text>
</comment>
<evidence type="ECO:0000259" key="1">
    <source>
        <dbReference type="SMART" id="SM00507"/>
    </source>
</evidence>
<name>A0ABR8AAX3_9CYAN</name>
<reference evidence="2 3" key="1">
    <citation type="journal article" date="2020" name="ISME J.">
        <title>Comparative genomics reveals insights into cyanobacterial evolution and habitat adaptation.</title>
        <authorList>
            <person name="Chen M.Y."/>
            <person name="Teng W.K."/>
            <person name="Zhao L."/>
            <person name="Hu C.X."/>
            <person name="Zhou Y.K."/>
            <person name="Han B.P."/>
            <person name="Song L.R."/>
            <person name="Shu W.S."/>
        </authorList>
    </citation>
    <scope>NUCLEOTIDE SEQUENCE [LARGE SCALE GENOMIC DNA]</scope>
    <source>
        <strain evidence="2 3">FACHB-288</strain>
    </source>
</reference>
<gene>
    <name evidence="2" type="ORF">H6G24_13925</name>
</gene>
<evidence type="ECO:0000313" key="2">
    <source>
        <dbReference type="EMBL" id="MBD2196585.1"/>
    </source>
</evidence>
<dbReference type="Proteomes" id="UP000658514">
    <property type="component" value="Unassembled WGS sequence"/>
</dbReference>
<evidence type="ECO:0000313" key="3">
    <source>
        <dbReference type="Proteomes" id="UP000658514"/>
    </source>
</evidence>